<organism evidence="1 2">
    <name type="scientific">Actinomadura fibrosa</name>
    <dbReference type="NCBI Taxonomy" id="111802"/>
    <lineage>
        <taxon>Bacteria</taxon>
        <taxon>Bacillati</taxon>
        <taxon>Actinomycetota</taxon>
        <taxon>Actinomycetes</taxon>
        <taxon>Streptosporangiales</taxon>
        <taxon>Thermomonosporaceae</taxon>
        <taxon>Actinomadura</taxon>
    </lineage>
</organism>
<comment type="caution">
    <text evidence="1">The sequence shown here is derived from an EMBL/GenBank/DDBJ whole genome shotgun (WGS) entry which is preliminary data.</text>
</comment>
<accession>A0ABW2XMQ7</accession>
<dbReference type="RefSeq" id="WP_131758267.1">
    <property type="nucleotide sequence ID" value="NZ_CAACUY010000047.1"/>
</dbReference>
<protein>
    <recommendedName>
        <fullName evidence="3">DUF4145 domain-containing protein</fullName>
    </recommendedName>
</protein>
<name>A0ABW2XMQ7_9ACTN</name>
<proteinExistence type="predicted"/>
<dbReference type="EMBL" id="JBHTGP010000013">
    <property type="protein sequence ID" value="MFD0687783.1"/>
    <property type="molecule type" value="Genomic_DNA"/>
</dbReference>
<dbReference type="Proteomes" id="UP001597063">
    <property type="component" value="Unassembled WGS sequence"/>
</dbReference>
<gene>
    <name evidence="1" type="ORF">ACFQZM_25030</name>
</gene>
<evidence type="ECO:0008006" key="3">
    <source>
        <dbReference type="Google" id="ProtNLM"/>
    </source>
</evidence>
<evidence type="ECO:0000313" key="2">
    <source>
        <dbReference type="Proteomes" id="UP001597063"/>
    </source>
</evidence>
<sequence>MQELDDNTLTRIGEMICDTNGPHHRQYWQLPKFFTAAKWEGVPEYDGESRLGWTLDLLRERRGDTIAIEKVICRLASPLEHMDCDDAPQVAAQLNEVLAYEGLQVVYRNGRPAVVERDPTLRSPAAPAPPVLKTEIGDIVGDTPLARRLRTRLDEARTCREYGAMLASVILLGSIMEGVLLEFTKKHAKEACRCPAAPRDKDGRVRPITNWRLTDLIDVAHRCGWIQHDVKSWATALREYRNMVHPAAELRLGDPPDDDTVNLSWATVVATLNDLGNHST</sequence>
<evidence type="ECO:0000313" key="1">
    <source>
        <dbReference type="EMBL" id="MFD0687783.1"/>
    </source>
</evidence>
<reference evidence="2" key="1">
    <citation type="journal article" date="2019" name="Int. J. Syst. Evol. Microbiol.">
        <title>The Global Catalogue of Microorganisms (GCM) 10K type strain sequencing project: providing services to taxonomists for standard genome sequencing and annotation.</title>
        <authorList>
            <consortium name="The Broad Institute Genomics Platform"/>
            <consortium name="The Broad Institute Genome Sequencing Center for Infectious Disease"/>
            <person name="Wu L."/>
            <person name="Ma J."/>
        </authorList>
    </citation>
    <scope>NUCLEOTIDE SEQUENCE [LARGE SCALE GENOMIC DNA]</scope>
    <source>
        <strain evidence="2">JCM 9371</strain>
    </source>
</reference>
<keyword evidence="2" id="KW-1185">Reference proteome</keyword>